<evidence type="ECO:0000256" key="2">
    <source>
        <dbReference type="ARBA" id="ARBA00022737"/>
    </source>
</evidence>
<feature type="region of interest" description="Disordered" evidence="4">
    <location>
        <begin position="1"/>
        <end position="53"/>
    </location>
</feature>
<protein>
    <submittedName>
        <fullName evidence="5">Angio-associated migratory cell protein-like protein</fullName>
    </submittedName>
</protein>
<evidence type="ECO:0000313" key="6">
    <source>
        <dbReference type="Proteomes" id="UP000285301"/>
    </source>
</evidence>
<dbReference type="Pfam" id="PF00400">
    <property type="entry name" value="WD40"/>
    <property type="match status" value="4"/>
</dbReference>
<feature type="repeat" description="WD" evidence="3">
    <location>
        <begin position="230"/>
        <end position="271"/>
    </location>
</feature>
<keyword evidence="6" id="KW-1185">Reference proteome</keyword>
<dbReference type="STRING" id="1965070.A0A443RFI6"/>
<dbReference type="InterPro" id="IPR001680">
    <property type="entry name" value="WD40_rpt"/>
</dbReference>
<dbReference type="PROSITE" id="PS50082">
    <property type="entry name" value="WD_REPEATS_2"/>
    <property type="match status" value="3"/>
</dbReference>
<reference evidence="5 6" key="1">
    <citation type="journal article" date="2018" name="Gigascience">
        <title>Genomes of trombidid mites reveal novel predicted allergens and laterally-transferred genes associated with secondary metabolism.</title>
        <authorList>
            <person name="Dong X."/>
            <person name="Chaisiri K."/>
            <person name="Xia D."/>
            <person name="Armstrong S.D."/>
            <person name="Fang Y."/>
            <person name="Donnelly M.J."/>
            <person name="Kadowaki T."/>
            <person name="McGarry J.W."/>
            <person name="Darby A.C."/>
            <person name="Makepeace B.L."/>
        </authorList>
    </citation>
    <scope>NUCLEOTIDE SEQUENCE [LARGE SCALE GENOMIC DNA]</scope>
    <source>
        <strain evidence="5">UoL-WK</strain>
    </source>
</reference>
<dbReference type="InterPro" id="IPR015943">
    <property type="entry name" value="WD40/YVTN_repeat-like_dom_sf"/>
</dbReference>
<dbReference type="AlphaFoldDB" id="A0A443RFI6"/>
<gene>
    <name evidence="5" type="ORF">B4U79_03830</name>
</gene>
<comment type="caution">
    <text evidence="5">The sequence shown here is derived from an EMBL/GenBank/DDBJ whole genome shotgun (WGS) entry which is preliminary data.</text>
</comment>
<dbReference type="OrthoDB" id="10261640at2759"/>
<dbReference type="SMART" id="SM00320">
    <property type="entry name" value="WD40"/>
    <property type="match status" value="7"/>
</dbReference>
<evidence type="ECO:0000256" key="4">
    <source>
        <dbReference type="SAM" id="MobiDB-lite"/>
    </source>
</evidence>
<dbReference type="Gene3D" id="2.130.10.10">
    <property type="entry name" value="YVTN repeat-like/Quinoprotein amine dehydrogenase"/>
    <property type="match status" value="1"/>
</dbReference>
<feature type="compositionally biased region" description="Acidic residues" evidence="4">
    <location>
        <begin position="15"/>
        <end position="27"/>
    </location>
</feature>
<name>A0A443RFI6_9ACAR</name>
<dbReference type="Proteomes" id="UP000285301">
    <property type="component" value="Unassembled WGS sequence"/>
</dbReference>
<evidence type="ECO:0000256" key="1">
    <source>
        <dbReference type="ARBA" id="ARBA00022574"/>
    </source>
</evidence>
<dbReference type="EMBL" id="NCKU01000814">
    <property type="protein sequence ID" value="RWS14049.1"/>
    <property type="molecule type" value="Genomic_DNA"/>
</dbReference>
<dbReference type="PROSITE" id="PS50294">
    <property type="entry name" value="WD_REPEATS_REGION"/>
    <property type="match status" value="2"/>
</dbReference>
<sequence length="396" mass="43687">MSDFDESDDRTNDLEIVDETQDIEIVDETNLADNDDESEEELSDDEESEAEMEDVVDEATVVFGSHDKPVLCCALNGDSTLAASGGQDDKAFVFSPSGQVMFQCDGHKDSVIAIEFSAKSKYLATGDMSGYVQIWEVASTNNKIFEHDFGEDLLWLHWHPIVEDIFLAGTNSGITWMLKIKGGQCKMYQGTGMASVVGCIFRNGQRAVVGYDDGYVKSWDLKNTNSTFSLKAHSETITTMDINNDDTLVLTGSVDGTSHLINLTHGKEICIFNCANERESEESDSVESVCFAENFPLVATGTAIGFVEIWDIPSQTRRNMCASDFGVSKLLFDKKNNHLLYAAGLNGVVNMYDIRSGKLELSKTGHINQILDFSISHDSSFLLTASEDCTCRIFNM</sequence>
<accession>A0A443RFI6</accession>
<organism evidence="5 6">
    <name type="scientific">Dinothrombium tinctorium</name>
    <dbReference type="NCBI Taxonomy" id="1965070"/>
    <lineage>
        <taxon>Eukaryota</taxon>
        <taxon>Metazoa</taxon>
        <taxon>Ecdysozoa</taxon>
        <taxon>Arthropoda</taxon>
        <taxon>Chelicerata</taxon>
        <taxon>Arachnida</taxon>
        <taxon>Acari</taxon>
        <taxon>Acariformes</taxon>
        <taxon>Trombidiformes</taxon>
        <taxon>Prostigmata</taxon>
        <taxon>Anystina</taxon>
        <taxon>Parasitengona</taxon>
        <taxon>Trombidioidea</taxon>
        <taxon>Trombidiidae</taxon>
        <taxon>Dinothrombium</taxon>
    </lineage>
</organism>
<dbReference type="InterPro" id="IPR036322">
    <property type="entry name" value="WD40_repeat_dom_sf"/>
</dbReference>
<dbReference type="InterPro" id="IPR051179">
    <property type="entry name" value="WD_repeat_multifunction"/>
</dbReference>
<dbReference type="PANTHER" id="PTHR19857">
    <property type="entry name" value="MITOCHONDRIAL DIVISION PROTEIN 1-RELATED"/>
    <property type="match status" value="1"/>
</dbReference>
<evidence type="ECO:0000313" key="5">
    <source>
        <dbReference type="EMBL" id="RWS14049.1"/>
    </source>
</evidence>
<feature type="repeat" description="WD" evidence="3">
    <location>
        <begin position="363"/>
        <end position="396"/>
    </location>
</feature>
<proteinExistence type="predicted"/>
<evidence type="ECO:0000256" key="3">
    <source>
        <dbReference type="PROSITE-ProRule" id="PRU00221"/>
    </source>
</evidence>
<keyword evidence="1 3" id="KW-0853">WD repeat</keyword>
<dbReference type="SUPFAM" id="SSF50978">
    <property type="entry name" value="WD40 repeat-like"/>
    <property type="match status" value="1"/>
</dbReference>
<dbReference type="PANTHER" id="PTHR19857:SF8">
    <property type="entry name" value="ANGIO-ASSOCIATED MIGRATORY CELL PROTEIN"/>
    <property type="match status" value="1"/>
</dbReference>
<keyword evidence="2" id="KW-0677">Repeat</keyword>
<feature type="compositionally biased region" description="Acidic residues" evidence="4">
    <location>
        <begin position="33"/>
        <end position="53"/>
    </location>
</feature>
<feature type="repeat" description="WD" evidence="3">
    <location>
        <begin position="104"/>
        <end position="139"/>
    </location>
</feature>